<dbReference type="GO" id="GO:0000209">
    <property type="term" value="P:protein polyubiquitination"/>
    <property type="evidence" value="ECO:0007669"/>
    <property type="project" value="InterPro"/>
</dbReference>
<evidence type="ECO:0000256" key="2">
    <source>
        <dbReference type="ARBA" id="ARBA00022723"/>
    </source>
</evidence>
<feature type="domain" description="C3H1-type" evidence="7">
    <location>
        <begin position="9"/>
        <end position="36"/>
    </location>
</feature>
<keyword evidence="1" id="KW-0808">Transferase</keyword>
<organism evidence="8 10">
    <name type="scientific">Scale drop disease virus</name>
    <dbReference type="NCBI Taxonomy" id="1697349"/>
    <lineage>
        <taxon>Viruses</taxon>
        <taxon>Varidnaviria</taxon>
        <taxon>Bamfordvirae</taxon>
        <taxon>Nucleocytoviricota</taxon>
        <taxon>Megaviricetes</taxon>
        <taxon>Pimascovirales</taxon>
        <taxon>Pimascovirales incertae sedis</taxon>
        <taxon>Iridoviridae</taxon>
        <taxon>Alphairidovirinae</taxon>
        <taxon>Megalocytivirus</taxon>
        <taxon>Megalocytivirus lates1</taxon>
    </lineage>
</organism>
<dbReference type="SMART" id="SM00184">
    <property type="entry name" value="RING"/>
    <property type="match status" value="1"/>
</dbReference>
<keyword evidence="3 5" id="KW-0863">Zinc-finger</keyword>
<dbReference type="InterPro" id="IPR001841">
    <property type="entry name" value="Znf_RING"/>
</dbReference>
<dbReference type="Pfam" id="PF13639">
    <property type="entry name" value="zf-RING_2"/>
    <property type="match status" value="1"/>
</dbReference>
<dbReference type="PROSITE" id="PS50089">
    <property type="entry name" value="ZF_RING_2"/>
    <property type="match status" value="1"/>
</dbReference>
<dbReference type="RefSeq" id="YP_009163870.1">
    <property type="nucleotide sequence ID" value="NC_027778.1"/>
</dbReference>
<dbReference type="PANTHER" id="PTHR11224">
    <property type="entry name" value="MAKORIN-RELATED"/>
    <property type="match status" value="1"/>
</dbReference>
<evidence type="ECO:0000313" key="9">
    <source>
        <dbReference type="EMBL" id="QLI60781.1"/>
    </source>
</evidence>
<dbReference type="GO" id="GO:0061630">
    <property type="term" value="F:ubiquitin protein ligase activity"/>
    <property type="evidence" value="ECO:0007669"/>
    <property type="project" value="InterPro"/>
</dbReference>
<evidence type="ECO:0000256" key="5">
    <source>
        <dbReference type="PROSITE-ProRule" id="PRU00723"/>
    </source>
</evidence>
<keyword evidence="10" id="KW-1185">Reference proteome</keyword>
<keyword evidence="4 5" id="KW-0862">Zinc</keyword>
<evidence type="ECO:0000313" key="11">
    <source>
        <dbReference type="Proteomes" id="UP000510602"/>
    </source>
</evidence>
<proteinExistence type="predicted"/>
<dbReference type="OrthoDB" id="16963at10239"/>
<dbReference type="Gene3D" id="3.30.40.10">
    <property type="entry name" value="Zinc/RING finger domain, C3HC4 (zinc finger)"/>
    <property type="match status" value="1"/>
</dbReference>
<reference evidence="8 10" key="1">
    <citation type="journal article" date="2015" name="PLoS Pathog.">
        <title>A Novel Virus Causes Scale Drop Disease in Lates calcarifer.</title>
        <authorList>
            <person name="de Groof A."/>
            <person name="Guelen L."/>
            <person name="Deijs M."/>
            <person name="van der Wal Y."/>
            <person name="Miyata M."/>
            <person name="Ng K.S."/>
            <person name="van Grinsven L."/>
            <person name="Simmelink B."/>
            <person name="Biermann Y."/>
            <person name="Grisez L."/>
            <person name="van Lent J."/>
            <person name="de Ronde A."/>
            <person name="Chang S.F."/>
            <person name="Schrier C."/>
            <person name="van der Hoek L."/>
        </authorList>
    </citation>
    <scope>NUCLEOTIDE SEQUENCE [LARGE SCALE GENOMIC DNA]</scope>
    <source>
        <strain evidence="8">C4575</strain>
    </source>
</reference>
<name>A0A0K1L6L4_9VIRU</name>
<evidence type="ECO:0000259" key="6">
    <source>
        <dbReference type="PROSITE" id="PS50089"/>
    </source>
</evidence>
<reference evidence="9 11" key="2">
    <citation type="submission" date="2019-10" db="EMBL/GenBank/DDBJ databases">
        <authorList>
            <person name="Kayansamruaj P."/>
        </authorList>
    </citation>
    <scope>NUCLEOTIDE SEQUENCE [LARGE SCALE GENOMIC DNA]</scope>
    <source>
        <strain evidence="9">SDDV_Thai_2019</strain>
    </source>
</reference>
<dbReference type="InterPro" id="IPR017907">
    <property type="entry name" value="Znf_RING_CS"/>
</dbReference>
<evidence type="ECO:0000313" key="8">
    <source>
        <dbReference type="EMBL" id="AKU37524.1"/>
    </source>
</evidence>
<evidence type="ECO:0000256" key="1">
    <source>
        <dbReference type="ARBA" id="ARBA00022679"/>
    </source>
</evidence>
<dbReference type="InterPro" id="IPR013083">
    <property type="entry name" value="Znf_RING/FYVE/PHD"/>
</dbReference>
<dbReference type="InterPro" id="IPR036855">
    <property type="entry name" value="Znf_CCCH_sf"/>
</dbReference>
<evidence type="ECO:0000256" key="4">
    <source>
        <dbReference type="ARBA" id="ARBA00022833"/>
    </source>
</evidence>
<dbReference type="KEGG" id="vg:25479158"/>
<gene>
    <name evidence="8" type="ORF">SDDV_109</name>
</gene>
<dbReference type="Proteomes" id="UP000510602">
    <property type="component" value="Segment"/>
</dbReference>
<dbReference type="SMART" id="SM00356">
    <property type="entry name" value="ZnF_C3H1"/>
    <property type="match status" value="2"/>
</dbReference>
<feature type="domain" description="C3H1-type" evidence="7">
    <location>
        <begin position="148"/>
        <end position="175"/>
    </location>
</feature>
<keyword evidence="2 5" id="KW-0479">Metal-binding</keyword>
<feature type="zinc finger region" description="C3H1-type" evidence="5">
    <location>
        <begin position="148"/>
        <end position="175"/>
    </location>
</feature>
<protein>
    <submittedName>
        <fullName evidence="8">ORF_109L</fullName>
    </submittedName>
    <submittedName>
        <fullName evidence="9">Putative E3 ubiquitin-protein ligase makorin-1</fullName>
    </submittedName>
</protein>
<sequence length="193" mass="22639">MCNITEYDKTTMALCRYAMVGMCRYKFGCKYVHGDMCYMCNLQALHPTDVAQRLNHIKLCKQVQDSKTMVCGVCIEVVYEKPDKRFGILPNCNHCFCVSCIRTWRKTDQAGKKHCPQCRVLSNFYISSKYWIEDSSAKEKMIETFKRNMSKIPCRYFTNGYCLLGIDCFYKHDIDRLSSIRDHLLIWLTHGEL</sequence>
<feature type="zinc finger region" description="C3H1-type" evidence="5">
    <location>
        <begin position="9"/>
        <end position="36"/>
    </location>
</feature>
<evidence type="ECO:0000313" key="10">
    <source>
        <dbReference type="Proteomes" id="UP000201485"/>
    </source>
</evidence>
<dbReference type="GeneID" id="25479158"/>
<evidence type="ECO:0000256" key="3">
    <source>
        <dbReference type="ARBA" id="ARBA00022771"/>
    </source>
</evidence>
<dbReference type="SUPFAM" id="SSF57850">
    <property type="entry name" value="RING/U-box"/>
    <property type="match status" value="1"/>
</dbReference>
<dbReference type="SUPFAM" id="SSF90229">
    <property type="entry name" value="CCCH zinc finger"/>
    <property type="match status" value="1"/>
</dbReference>
<dbReference type="EMBL" id="KR139659">
    <property type="protein sequence ID" value="AKU37524.1"/>
    <property type="molecule type" value="Genomic_DNA"/>
</dbReference>
<feature type="domain" description="RING-type" evidence="6">
    <location>
        <begin position="71"/>
        <end position="119"/>
    </location>
</feature>
<dbReference type="PROSITE" id="PS00518">
    <property type="entry name" value="ZF_RING_1"/>
    <property type="match status" value="1"/>
</dbReference>
<dbReference type="PANTHER" id="PTHR11224:SF10">
    <property type="entry name" value="IP09428P-RELATED"/>
    <property type="match status" value="1"/>
</dbReference>
<dbReference type="InterPro" id="IPR000571">
    <property type="entry name" value="Znf_CCCH"/>
</dbReference>
<dbReference type="EMBL" id="MN562489">
    <property type="protein sequence ID" value="QLI60781.1"/>
    <property type="molecule type" value="Genomic_DNA"/>
</dbReference>
<dbReference type="InterPro" id="IPR045072">
    <property type="entry name" value="MKRN-like"/>
</dbReference>
<dbReference type="PROSITE" id="PS50103">
    <property type="entry name" value="ZF_C3H1"/>
    <property type="match status" value="2"/>
</dbReference>
<dbReference type="GO" id="GO:0008270">
    <property type="term" value="F:zinc ion binding"/>
    <property type="evidence" value="ECO:0007669"/>
    <property type="project" value="UniProtKB-KW"/>
</dbReference>
<dbReference type="Proteomes" id="UP000201485">
    <property type="component" value="Segment"/>
</dbReference>
<evidence type="ECO:0000259" key="7">
    <source>
        <dbReference type="PROSITE" id="PS50103"/>
    </source>
</evidence>
<accession>A0A0K1L6L4</accession>